<dbReference type="STRING" id="887144.BJF91_17070"/>
<evidence type="ECO:0008006" key="5">
    <source>
        <dbReference type="Google" id="ProtNLM"/>
    </source>
</evidence>
<dbReference type="Proteomes" id="UP000185598">
    <property type="component" value="Unassembled WGS sequence"/>
</dbReference>
<dbReference type="InterPro" id="IPR006498">
    <property type="entry name" value="Tail_tube"/>
</dbReference>
<dbReference type="Pfam" id="PF04985">
    <property type="entry name" value="Phage_tube"/>
    <property type="match status" value="1"/>
</dbReference>
<proteinExistence type="predicted"/>
<protein>
    <recommendedName>
        <fullName evidence="5">Phage tail protein</fullName>
    </recommendedName>
</protein>
<dbReference type="RefSeq" id="WP_075614636.1">
    <property type="nucleotide sequence ID" value="NZ_JACIED010000001.1"/>
</dbReference>
<dbReference type="EMBL" id="MKIN01000022">
    <property type="protein sequence ID" value="OLP48846.1"/>
    <property type="molecule type" value="Genomic_DNA"/>
</dbReference>
<accession>A0A1Q9A2U1</accession>
<reference evidence="2 3" key="1">
    <citation type="submission" date="2016-09" db="EMBL/GenBank/DDBJ databases">
        <title>Rhizobium oryziradicis sp. nov., isolated from the root of rice.</title>
        <authorList>
            <person name="Zhao J."/>
            <person name="Zhang X."/>
        </authorList>
    </citation>
    <scope>NUCLEOTIDE SEQUENCE [LARGE SCALE GENOMIC DNA]</scope>
    <source>
        <strain evidence="2 3">14971</strain>
    </source>
</reference>
<dbReference type="EMBL" id="JACIED010000001">
    <property type="protein sequence ID" value="MBB4005797.1"/>
    <property type="molecule type" value="Genomic_DNA"/>
</dbReference>
<dbReference type="AlphaFoldDB" id="A0A1Q9A2U1"/>
<evidence type="ECO:0000313" key="4">
    <source>
        <dbReference type="Proteomes" id="UP000544107"/>
    </source>
</evidence>
<gene>
    <name evidence="2" type="ORF">BJF91_17070</name>
    <name evidence="1" type="ORF">GGQ71_000033</name>
</gene>
<evidence type="ECO:0000313" key="1">
    <source>
        <dbReference type="EMBL" id="MBB4005797.1"/>
    </source>
</evidence>
<evidence type="ECO:0000313" key="3">
    <source>
        <dbReference type="Proteomes" id="UP000185598"/>
    </source>
</evidence>
<name>A0A1Q9A2U1_9HYPH</name>
<dbReference type="Proteomes" id="UP000544107">
    <property type="component" value="Unassembled WGS sequence"/>
</dbReference>
<sequence>MAEKLLILEQVNIFVGDADPEDTNHVKLQSLGLPTLERAAVSHLGGGAVMGVNWTVGAFNALEPSFKLAGFTETSYKYLGIGSSASQKFTAYGVLRNKQTGAVLQAKAVLQGIIGKLTPDSFDRASAFGHDHGITEVTHYQLTVDGTEWFYLDYFTSTVRQFGNDETQAVRVALGVE</sequence>
<reference evidence="1 4" key="2">
    <citation type="submission" date="2020-08" db="EMBL/GenBank/DDBJ databases">
        <title>Genomic Encyclopedia of Type Strains, Phase IV (KMG-IV): sequencing the most valuable type-strain genomes for metagenomic binning, comparative biology and taxonomic classification.</title>
        <authorList>
            <person name="Goeker M."/>
        </authorList>
    </citation>
    <scope>NUCLEOTIDE SEQUENCE [LARGE SCALE GENOMIC DNA]</scope>
    <source>
        <strain evidence="1 4">DSM 100021</strain>
    </source>
</reference>
<keyword evidence="3" id="KW-1185">Reference proteome</keyword>
<evidence type="ECO:0000313" key="2">
    <source>
        <dbReference type="EMBL" id="OLP48846.1"/>
    </source>
</evidence>
<comment type="caution">
    <text evidence="2">The sequence shown here is derived from an EMBL/GenBank/DDBJ whole genome shotgun (WGS) entry which is preliminary data.</text>
</comment>
<organism evidence="2 3">
    <name type="scientific">Allorhizobium taibaishanense</name>
    <dbReference type="NCBI Taxonomy" id="887144"/>
    <lineage>
        <taxon>Bacteria</taxon>
        <taxon>Pseudomonadati</taxon>
        <taxon>Pseudomonadota</taxon>
        <taxon>Alphaproteobacteria</taxon>
        <taxon>Hyphomicrobiales</taxon>
        <taxon>Rhizobiaceae</taxon>
        <taxon>Rhizobium/Agrobacterium group</taxon>
        <taxon>Allorhizobium</taxon>
    </lineage>
</organism>
<dbReference type="OrthoDB" id="7834326at2"/>